<gene>
    <name evidence="2" type="ORF">BDD21_3330</name>
</gene>
<dbReference type="AlphaFoldDB" id="A0A495VDH3"/>
<dbReference type="InterPro" id="IPR002636">
    <property type="entry name" value="DUF29"/>
</dbReference>
<keyword evidence="3" id="KW-1185">Reference proteome</keyword>
<feature type="region of interest" description="Disordered" evidence="1">
    <location>
        <begin position="1"/>
        <end position="25"/>
    </location>
</feature>
<reference evidence="2 3" key="1">
    <citation type="submission" date="2018-10" db="EMBL/GenBank/DDBJ databases">
        <title>Genomic Encyclopedia of Archaeal and Bacterial Type Strains, Phase II (KMG-II): from individual species to whole genera.</title>
        <authorList>
            <person name="Goeker M."/>
        </authorList>
    </citation>
    <scope>NUCLEOTIDE SEQUENCE [LARGE SCALE GENOMIC DNA]</scope>
    <source>
        <strain evidence="2 3">DSM 235</strain>
    </source>
</reference>
<dbReference type="Proteomes" id="UP000274556">
    <property type="component" value="Unassembled WGS sequence"/>
</dbReference>
<name>A0A495VDH3_9GAMM</name>
<sequence length="169" mass="18557">MGVTTMIRGQAMPRPQPTARDDARAPYPAYDDDLVGWAAANAALLRAGRLSQVDALHLAEELEDLGKSERRSLTSHLCNLTLHLLKWQFQPGLRGPSWRLSVNNARAAAAEILEDSPSLRPALPALIDKAYPLARRNALAETGLPEATFPQDCPYAIDQLLDDSYWPSS</sequence>
<dbReference type="EMBL" id="RBXL01000001">
    <property type="protein sequence ID" value="RKT45848.1"/>
    <property type="molecule type" value="Genomic_DNA"/>
</dbReference>
<accession>A0A495VDH3</accession>
<comment type="caution">
    <text evidence="2">The sequence shown here is derived from an EMBL/GenBank/DDBJ whole genome shotgun (WGS) entry which is preliminary data.</text>
</comment>
<dbReference type="Pfam" id="PF01724">
    <property type="entry name" value="DUF29"/>
    <property type="match status" value="1"/>
</dbReference>
<protein>
    <submittedName>
        <fullName evidence="2">Uncharacterized protein DUF29</fullName>
    </submittedName>
</protein>
<dbReference type="PANTHER" id="PTHR34235">
    <property type="entry name" value="SLR1203 PROTEIN-RELATED"/>
    <property type="match status" value="1"/>
</dbReference>
<evidence type="ECO:0000313" key="2">
    <source>
        <dbReference type="EMBL" id="RKT45848.1"/>
    </source>
</evidence>
<evidence type="ECO:0000256" key="1">
    <source>
        <dbReference type="SAM" id="MobiDB-lite"/>
    </source>
</evidence>
<evidence type="ECO:0000313" key="3">
    <source>
        <dbReference type="Proteomes" id="UP000274556"/>
    </source>
</evidence>
<organism evidence="2 3">
    <name type="scientific">Thiocapsa rosea</name>
    <dbReference type="NCBI Taxonomy" id="69360"/>
    <lineage>
        <taxon>Bacteria</taxon>
        <taxon>Pseudomonadati</taxon>
        <taxon>Pseudomonadota</taxon>
        <taxon>Gammaproteobacteria</taxon>
        <taxon>Chromatiales</taxon>
        <taxon>Chromatiaceae</taxon>
        <taxon>Thiocapsa</taxon>
    </lineage>
</organism>
<dbReference type="Gene3D" id="1.20.1220.20">
    <property type="entry name" value="Uncharcterised protein PF01724"/>
    <property type="match status" value="1"/>
</dbReference>
<proteinExistence type="predicted"/>